<dbReference type="RefSeq" id="WP_075784198.1">
    <property type="nucleotide sequence ID" value="NZ_JAESIL010000046.1"/>
</dbReference>
<evidence type="ECO:0000259" key="1">
    <source>
        <dbReference type="Pfam" id="PF13649"/>
    </source>
</evidence>
<comment type="caution">
    <text evidence="3">The sequence shown here is derived from an EMBL/GenBank/DDBJ whole genome shotgun (WGS) entry which is preliminary data.</text>
</comment>
<dbReference type="AlphaFoldDB" id="A0A4R8G5J0"/>
<reference evidence="3 4" key="1">
    <citation type="submission" date="2019-03" db="EMBL/GenBank/DDBJ databases">
        <title>Genomic Encyclopedia of Type Strains, Phase IV (KMG-IV): sequencing the most valuable type-strain genomes for metagenomic binning, comparative biology and taxonomic classification.</title>
        <authorList>
            <person name="Goeker M."/>
        </authorList>
    </citation>
    <scope>NUCLEOTIDE SEQUENCE [LARGE SCALE GENOMIC DNA]</scope>
    <source>
        <strain evidence="3 4">JA181</strain>
    </source>
</reference>
<keyword evidence="3" id="KW-0808">Transferase</keyword>
<dbReference type="GO" id="GO:0008168">
    <property type="term" value="F:methyltransferase activity"/>
    <property type="evidence" value="ECO:0007669"/>
    <property type="project" value="UniProtKB-KW"/>
</dbReference>
<evidence type="ECO:0000313" key="5">
    <source>
        <dbReference type="Proteomes" id="UP000635853"/>
    </source>
</evidence>
<dbReference type="SUPFAM" id="SSF53335">
    <property type="entry name" value="S-adenosyl-L-methionine-dependent methyltransferases"/>
    <property type="match status" value="1"/>
</dbReference>
<feature type="domain" description="Methyltransferase" evidence="1">
    <location>
        <begin position="48"/>
        <end position="143"/>
    </location>
</feature>
<dbReference type="Pfam" id="PF13649">
    <property type="entry name" value="Methyltransf_25"/>
    <property type="match status" value="1"/>
</dbReference>
<evidence type="ECO:0000313" key="2">
    <source>
        <dbReference type="EMBL" id="MBL3578854.1"/>
    </source>
</evidence>
<name>A0A4R8G5J0_9RHOB</name>
<reference evidence="5" key="2">
    <citation type="submission" date="2021-01" db="EMBL/GenBank/DDBJ databases">
        <title>Draft genomes of Rhodovulum sulfidophilum.</title>
        <authorList>
            <person name="Guzman M.S."/>
        </authorList>
    </citation>
    <scope>NUCLEOTIDE SEQUENCE [LARGE SCALE GENOMIC DNA]</scope>
    <source>
        <strain evidence="5">AB19</strain>
    </source>
</reference>
<dbReference type="Proteomes" id="UP000635853">
    <property type="component" value="Unassembled WGS sequence"/>
</dbReference>
<gene>
    <name evidence="3" type="ORF">EV657_104200</name>
    <name evidence="2" type="ORF">JMJ92_11925</name>
</gene>
<dbReference type="Proteomes" id="UP000295484">
    <property type="component" value="Unassembled WGS sequence"/>
</dbReference>
<dbReference type="InterPro" id="IPR029063">
    <property type="entry name" value="SAM-dependent_MTases_sf"/>
</dbReference>
<proteinExistence type="predicted"/>
<protein>
    <submittedName>
        <fullName evidence="2">Class I SAM-dependent methyltransferase</fullName>
    </submittedName>
    <submittedName>
        <fullName evidence="3">S-adenosylmethionine-diacylgycerolhomoserine-N-methyltransferase</fullName>
    </submittedName>
</protein>
<evidence type="ECO:0000313" key="4">
    <source>
        <dbReference type="Proteomes" id="UP000295484"/>
    </source>
</evidence>
<dbReference type="PANTHER" id="PTHR43591">
    <property type="entry name" value="METHYLTRANSFERASE"/>
    <property type="match status" value="1"/>
</dbReference>
<accession>A0A4R8G5J0</accession>
<sequence>MTDTPEHAALMDATYRHQRLIYDATRAWFLLGRDRLIADLAPPPKGRVLEIACGTGRNLARIGARYPGRRLFGLDISREMLRTASARLNGRALLAEGDARRFDPESLFGTGAFDRIAISYALSMIPDWPEAIREAVRHLAPGGTLHIVDFHDQAGLPEAFGKGLRAWLARFHVEPRTDLAGVVGRIAAETGGEATHRVLFRGYAQIAVIRQTSRGLR</sequence>
<keyword evidence="3" id="KW-0489">Methyltransferase</keyword>
<dbReference type="EMBL" id="JAESIL010000046">
    <property type="protein sequence ID" value="MBL3578854.1"/>
    <property type="molecule type" value="Genomic_DNA"/>
</dbReference>
<reference evidence="2" key="3">
    <citation type="submission" date="2021-01" db="EMBL/GenBank/DDBJ databases">
        <authorList>
            <person name="Guzman M.S."/>
        </authorList>
    </citation>
    <scope>NUCLEOTIDE SEQUENCE</scope>
    <source>
        <strain evidence="2">AB19</strain>
    </source>
</reference>
<dbReference type="CDD" id="cd02440">
    <property type="entry name" value="AdoMet_MTases"/>
    <property type="match status" value="1"/>
</dbReference>
<dbReference type="Gene3D" id="3.40.50.150">
    <property type="entry name" value="Vaccinia Virus protein VP39"/>
    <property type="match status" value="1"/>
</dbReference>
<dbReference type="GO" id="GO:0032259">
    <property type="term" value="P:methylation"/>
    <property type="evidence" value="ECO:0007669"/>
    <property type="project" value="UniProtKB-KW"/>
</dbReference>
<evidence type="ECO:0000313" key="3">
    <source>
        <dbReference type="EMBL" id="TDX32003.1"/>
    </source>
</evidence>
<dbReference type="EMBL" id="SOEB01000004">
    <property type="protein sequence ID" value="TDX32003.1"/>
    <property type="molecule type" value="Genomic_DNA"/>
</dbReference>
<keyword evidence="5" id="KW-1185">Reference proteome</keyword>
<organism evidence="3 4">
    <name type="scientific">Rhodovulum visakhapatnamense</name>
    <dbReference type="NCBI Taxonomy" id="364297"/>
    <lineage>
        <taxon>Bacteria</taxon>
        <taxon>Pseudomonadati</taxon>
        <taxon>Pseudomonadota</taxon>
        <taxon>Alphaproteobacteria</taxon>
        <taxon>Rhodobacterales</taxon>
        <taxon>Paracoccaceae</taxon>
        <taxon>Rhodovulum</taxon>
    </lineage>
</organism>
<dbReference type="InterPro" id="IPR041698">
    <property type="entry name" value="Methyltransf_25"/>
</dbReference>